<feature type="compositionally biased region" description="Polar residues" evidence="1">
    <location>
        <begin position="1"/>
        <end position="10"/>
    </location>
</feature>
<keyword evidence="2" id="KW-1133">Transmembrane helix</keyword>
<organism evidence="3">
    <name type="scientific">Guillardia theta (strain CCMP2712)</name>
    <name type="common">Cryptophyte</name>
    <dbReference type="NCBI Taxonomy" id="905079"/>
    <lineage>
        <taxon>Eukaryota</taxon>
        <taxon>Cryptophyceae</taxon>
        <taxon>Pyrenomonadales</taxon>
        <taxon>Geminigeraceae</taxon>
        <taxon>Guillardia</taxon>
    </lineage>
</organism>
<feature type="compositionally biased region" description="Basic and acidic residues" evidence="1">
    <location>
        <begin position="422"/>
        <end position="438"/>
    </location>
</feature>
<reference evidence="3 5" key="1">
    <citation type="journal article" date="2012" name="Nature">
        <title>Algal genomes reveal evolutionary mosaicism and the fate of nucleomorphs.</title>
        <authorList>
            <consortium name="DOE Joint Genome Institute"/>
            <person name="Curtis B.A."/>
            <person name="Tanifuji G."/>
            <person name="Burki F."/>
            <person name="Gruber A."/>
            <person name="Irimia M."/>
            <person name="Maruyama S."/>
            <person name="Arias M.C."/>
            <person name="Ball S.G."/>
            <person name="Gile G.H."/>
            <person name="Hirakawa Y."/>
            <person name="Hopkins J.F."/>
            <person name="Kuo A."/>
            <person name="Rensing S.A."/>
            <person name="Schmutz J."/>
            <person name="Symeonidi A."/>
            <person name="Elias M."/>
            <person name="Eveleigh R.J."/>
            <person name="Herman E.K."/>
            <person name="Klute M.J."/>
            <person name="Nakayama T."/>
            <person name="Obornik M."/>
            <person name="Reyes-Prieto A."/>
            <person name="Armbrust E.V."/>
            <person name="Aves S.J."/>
            <person name="Beiko R.G."/>
            <person name="Coutinho P."/>
            <person name="Dacks J.B."/>
            <person name="Durnford D.G."/>
            <person name="Fast N.M."/>
            <person name="Green B.R."/>
            <person name="Grisdale C.J."/>
            <person name="Hempel F."/>
            <person name="Henrissat B."/>
            <person name="Hoppner M.P."/>
            <person name="Ishida K."/>
            <person name="Kim E."/>
            <person name="Koreny L."/>
            <person name="Kroth P.G."/>
            <person name="Liu Y."/>
            <person name="Malik S.B."/>
            <person name="Maier U.G."/>
            <person name="McRose D."/>
            <person name="Mock T."/>
            <person name="Neilson J.A."/>
            <person name="Onodera N.T."/>
            <person name="Poole A.M."/>
            <person name="Pritham E.J."/>
            <person name="Richards T.A."/>
            <person name="Rocap G."/>
            <person name="Roy S.W."/>
            <person name="Sarai C."/>
            <person name="Schaack S."/>
            <person name="Shirato S."/>
            <person name="Slamovits C.H."/>
            <person name="Spencer D.F."/>
            <person name="Suzuki S."/>
            <person name="Worden A.Z."/>
            <person name="Zauner S."/>
            <person name="Barry K."/>
            <person name="Bell C."/>
            <person name="Bharti A.K."/>
            <person name="Crow J.A."/>
            <person name="Grimwood J."/>
            <person name="Kramer R."/>
            <person name="Lindquist E."/>
            <person name="Lucas S."/>
            <person name="Salamov A."/>
            <person name="McFadden G.I."/>
            <person name="Lane C.E."/>
            <person name="Keeling P.J."/>
            <person name="Gray M.W."/>
            <person name="Grigoriev I.V."/>
            <person name="Archibald J.M."/>
        </authorList>
    </citation>
    <scope>NUCLEOTIDE SEQUENCE</scope>
    <source>
        <strain evidence="3 5">CCMP2712</strain>
    </source>
</reference>
<dbReference type="OrthoDB" id="10688152at2759"/>
<feature type="compositionally biased region" description="Basic and acidic residues" evidence="1">
    <location>
        <begin position="489"/>
        <end position="499"/>
    </location>
</feature>
<evidence type="ECO:0000256" key="2">
    <source>
        <dbReference type="SAM" id="Phobius"/>
    </source>
</evidence>
<proteinExistence type="predicted"/>
<feature type="compositionally biased region" description="Acidic residues" evidence="1">
    <location>
        <begin position="141"/>
        <end position="156"/>
    </location>
</feature>
<dbReference type="KEGG" id="gtt:GUITHDRAFT_141496"/>
<dbReference type="PaxDb" id="55529-EKX42022"/>
<dbReference type="RefSeq" id="XP_005829002.1">
    <property type="nucleotide sequence ID" value="XM_005828945.1"/>
</dbReference>
<feature type="compositionally biased region" description="Basic and acidic residues" evidence="1">
    <location>
        <begin position="402"/>
        <end position="411"/>
    </location>
</feature>
<feature type="region of interest" description="Disordered" evidence="1">
    <location>
        <begin position="205"/>
        <end position="229"/>
    </location>
</feature>
<protein>
    <submittedName>
        <fullName evidence="3 4">Uncharacterized protein</fullName>
    </submittedName>
</protein>
<keyword evidence="5" id="KW-1185">Reference proteome</keyword>
<accession>L1J122</accession>
<dbReference type="AlphaFoldDB" id="L1J122"/>
<feature type="region of interest" description="Disordered" evidence="1">
    <location>
        <begin position="388"/>
        <end position="449"/>
    </location>
</feature>
<sequence>MLSSPSAQKNLRNRRQSKPRMPLQARDVNVTFETEKFSFKDKQSPAVNKQLTSSKRHERLMFDDNTSASPTKRPRVLYRDDKDFRRNITQTRMLAELKAKLREREHMREASFNMTDALRDLRDTFLEWISTIKNVTTEVFNMEDETSSEDNEDDWQEYSHTTETADKEEKNERSVDSKPQVSSWLPRQAEENLWQDVQGRGKQRYELHSVTTTTTTTTTSSSSSPNKLRGGAVATSSALYEVVEQGAFEYATGGAPLDPRKRSKIVSGGHHRASLRPKVDLSLHIKAKSPAGERAASPKSSVSPCVHCQQKCKQQEVVPKISPPPGFQRKNEEGKSALMQLFEQEDAEAAMTLASSPANKIKPRQLKSVAANFCTRCTCHANKCPQEKEQQQLVPKISPPGKKNERSDRQQHAAAPKAPSPAREEKQIMKQPEEEKTFQGRRGAGSSRVPLPGVLSKLLVVQRAHVEKSTKDKLADMQRKLNRRMLKSGKGEGEDKDKGASSQDLKLKQWVALQAKSRKITEEEFQQLATKKQEEVKDLLTRILAFRCRQGEDGGEEELQELTSSFNDASSWFAGGFKEVKGRHAENWQQVERKIESMMLFSVMVADMREGAGKEAEESLAALLEDPWRLAASGEDDERVEGLVRAREGLEKKRRKWGDVRANLESFRKLGLELEEAEVKTALRRTISESCMAAMMVVGAAREASARSSEVAGEEEGEGEAVKGRSKQEKIPVLREEVKSAMKLLLETCEYVGEEGMARELAYPVMAACLGAEVKLVQESYSRRRRRGEKGTEVLRDFEGSMRLFRTFEKLRGVCSGKRRGEKLGIPQQLSCSLEEVTDCLLRHILSEFDASSAASGQGEERQDKELIGWLVLGCNFMNAVMNLVGEMKDAKLLFASCPFDPSVNPLVCASLLLMMMIIDLILVLARWQVEDLLASFMKLESRLSK</sequence>
<dbReference type="EMBL" id="JH993019">
    <property type="protein sequence ID" value="EKX42022.1"/>
    <property type="molecule type" value="Genomic_DNA"/>
</dbReference>
<name>L1J122_GUITC</name>
<feature type="region of interest" description="Disordered" evidence="1">
    <location>
        <begin position="706"/>
        <end position="726"/>
    </location>
</feature>
<feature type="transmembrane region" description="Helical" evidence="2">
    <location>
        <begin position="907"/>
        <end position="928"/>
    </location>
</feature>
<feature type="region of interest" description="Disordered" evidence="1">
    <location>
        <begin position="1"/>
        <end position="26"/>
    </location>
</feature>
<keyword evidence="2" id="KW-0472">Membrane</keyword>
<evidence type="ECO:0000313" key="4">
    <source>
        <dbReference type="EnsemblProtists" id="EKX42022"/>
    </source>
</evidence>
<feature type="region of interest" description="Disordered" evidence="1">
    <location>
        <begin position="140"/>
        <end position="189"/>
    </location>
</feature>
<dbReference type="Proteomes" id="UP000011087">
    <property type="component" value="Unassembled WGS sequence"/>
</dbReference>
<keyword evidence="2" id="KW-0812">Transmembrane</keyword>
<reference evidence="4" key="3">
    <citation type="submission" date="2015-06" db="UniProtKB">
        <authorList>
            <consortium name="EnsemblProtists"/>
        </authorList>
    </citation>
    <scope>IDENTIFICATION</scope>
</reference>
<feature type="compositionally biased region" description="Basic and acidic residues" evidence="1">
    <location>
        <begin position="163"/>
        <end position="176"/>
    </location>
</feature>
<feature type="region of interest" description="Disordered" evidence="1">
    <location>
        <begin position="484"/>
        <end position="503"/>
    </location>
</feature>
<evidence type="ECO:0000256" key="1">
    <source>
        <dbReference type="SAM" id="MobiDB-lite"/>
    </source>
</evidence>
<feature type="region of interest" description="Disordered" evidence="1">
    <location>
        <begin position="50"/>
        <end position="73"/>
    </location>
</feature>
<reference evidence="5" key="2">
    <citation type="submission" date="2012-11" db="EMBL/GenBank/DDBJ databases">
        <authorList>
            <person name="Kuo A."/>
            <person name="Curtis B.A."/>
            <person name="Tanifuji G."/>
            <person name="Burki F."/>
            <person name="Gruber A."/>
            <person name="Irimia M."/>
            <person name="Maruyama S."/>
            <person name="Arias M.C."/>
            <person name="Ball S.G."/>
            <person name="Gile G.H."/>
            <person name="Hirakawa Y."/>
            <person name="Hopkins J.F."/>
            <person name="Rensing S.A."/>
            <person name="Schmutz J."/>
            <person name="Symeonidi A."/>
            <person name="Elias M."/>
            <person name="Eveleigh R.J."/>
            <person name="Herman E.K."/>
            <person name="Klute M.J."/>
            <person name="Nakayama T."/>
            <person name="Obornik M."/>
            <person name="Reyes-Prieto A."/>
            <person name="Armbrust E.V."/>
            <person name="Aves S.J."/>
            <person name="Beiko R.G."/>
            <person name="Coutinho P."/>
            <person name="Dacks J.B."/>
            <person name="Durnford D.G."/>
            <person name="Fast N.M."/>
            <person name="Green B.R."/>
            <person name="Grisdale C."/>
            <person name="Hempe F."/>
            <person name="Henrissat B."/>
            <person name="Hoppner M.P."/>
            <person name="Ishida K.-I."/>
            <person name="Kim E."/>
            <person name="Koreny L."/>
            <person name="Kroth P.G."/>
            <person name="Liu Y."/>
            <person name="Malik S.-B."/>
            <person name="Maier U.G."/>
            <person name="McRose D."/>
            <person name="Mock T."/>
            <person name="Neilson J.A."/>
            <person name="Onodera N.T."/>
            <person name="Poole A.M."/>
            <person name="Pritham E.J."/>
            <person name="Richards T.A."/>
            <person name="Rocap G."/>
            <person name="Roy S.W."/>
            <person name="Sarai C."/>
            <person name="Schaack S."/>
            <person name="Shirato S."/>
            <person name="Slamovits C.H."/>
            <person name="Spencer D.F."/>
            <person name="Suzuki S."/>
            <person name="Worden A.Z."/>
            <person name="Zauner S."/>
            <person name="Barry K."/>
            <person name="Bell C."/>
            <person name="Bharti A.K."/>
            <person name="Crow J.A."/>
            <person name="Grimwood J."/>
            <person name="Kramer R."/>
            <person name="Lindquist E."/>
            <person name="Lucas S."/>
            <person name="Salamov A."/>
            <person name="McFadden G.I."/>
            <person name="Lane C.E."/>
            <person name="Keeling P.J."/>
            <person name="Gray M.W."/>
            <person name="Grigoriev I.V."/>
            <person name="Archibald J.M."/>
        </authorList>
    </citation>
    <scope>NUCLEOTIDE SEQUENCE</scope>
    <source>
        <strain evidence="5">CCMP2712</strain>
    </source>
</reference>
<dbReference type="EnsemblProtists" id="EKX42022">
    <property type="protein sequence ID" value="EKX42022"/>
    <property type="gene ID" value="GUITHDRAFT_141496"/>
</dbReference>
<dbReference type="HOGENOM" id="CLU_310907_0_0_1"/>
<evidence type="ECO:0000313" key="3">
    <source>
        <dbReference type="EMBL" id="EKX42022.1"/>
    </source>
</evidence>
<dbReference type="GeneID" id="17298740"/>
<evidence type="ECO:0000313" key="5">
    <source>
        <dbReference type="Proteomes" id="UP000011087"/>
    </source>
</evidence>
<gene>
    <name evidence="3" type="ORF">GUITHDRAFT_141496</name>
</gene>
<feature type="compositionally biased region" description="Low complexity" evidence="1">
    <location>
        <begin position="211"/>
        <end position="224"/>
    </location>
</feature>